<dbReference type="Proteomes" id="UP001164539">
    <property type="component" value="Chromosome 1"/>
</dbReference>
<name>A0ACC1Z2X0_MELAZ</name>
<protein>
    <submittedName>
        <fullName evidence="1">Pentatricopeptide repeat-containing protein</fullName>
    </submittedName>
</protein>
<reference evidence="1 2" key="1">
    <citation type="journal article" date="2023" name="Science">
        <title>Complex scaffold remodeling in plant triterpene biosynthesis.</title>
        <authorList>
            <person name="De La Pena R."/>
            <person name="Hodgson H."/>
            <person name="Liu J.C."/>
            <person name="Stephenson M.J."/>
            <person name="Martin A.C."/>
            <person name="Owen C."/>
            <person name="Harkess A."/>
            <person name="Leebens-Mack J."/>
            <person name="Jimenez L.E."/>
            <person name="Osbourn A."/>
            <person name="Sattely E.S."/>
        </authorList>
    </citation>
    <scope>NUCLEOTIDE SEQUENCE [LARGE SCALE GENOMIC DNA]</scope>
    <source>
        <strain evidence="2">cv. JPN11</strain>
        <tissue evidence="1">Leaf</tissue>
    </source>
</reference>
<accession>A0ACC1Z2X0</accession>
<gene>
    <name evidence="1" type="ORF">OWV82_002543</name>
</gene>
<evidence type="ECO:0000313" key="1">
    <source>
        <dbReference type="EMBL" id="KAJ4729823.1"/>
    </source>
</evidence>
<evidence type="ECO:0000313" key="2">
    <source>
        <dbReference type="Proteomes" id="UP001164539"/>
    </source>
</evidence>
<keyword evidence="2" id="KW-1185">Reference proteome</keyword>
<organism evidence="1 2">
    <name type="scientific">Melia azedarach</name>
    <name type="common">Chinaberry tree</name>
    <dbReference type="NCBI Taxonomy" id="155640"/>
    <lineage>
        <taxon>Eukaryota</taxon>
        <taxon>Viridiplantae</taxon>
        <taxon>Streptophyta</taxon>
        <taxon>Embryophyta</taxon>
        <taxon>Tracheophyta</taxon>
        <taxon>Spermatophyta</taxon>
        <taxon>Magnoliopsida</taxon>
        <taxon>eudicotyledons</taxon>
        <taxon>Gunneridae</taxon>
        <taxon>Pentapetalae</taxon>
        <taxon>rosids</taxon>
        <taxon>malvids</taxon>
        <taxon>Sapindales</taxon>
        <taxon>Meliaceae</taxon>
        <taxon>Melia</taxon>
    </lineage>
</organism>
<sequence>MKLNFSPKFLPFLQQNHQYSSGAFASLFSAKTRVPSSSNNSLFDRIQIVRDPRTSVVPALEQWVCEGRTVDKRQLRYLIRTMKDFKRFNHALQISQWMTDRRYLSLSSSDIALRLDLIHRVHGIEEAENYFNNVSNYLKTYNVYGALLSCYAQGKYVEKAEATMQKMRELDLATSSFPYNMLIKLYTETGDFDKIKNIVQEMDQKGIPQDKYTIKNQMAAHIATSDISGMERALNLAGNRFFVDWKLYSMMASGYLKLGSIEKALAMLKKMEGMIPYQKTNLAFEVLITLYASTGKKDELYRVWNTYKPSEEQINGPCASMITSLMKLDDLEGAEKVFEEWESRCTTYDFRVLNRLLVAYCRNSLFEKAEASANKAAHGRTPYASTWNILAVGYREHNQMPKAVEMLKKAISVGRQGWWPQPITLDACLDYLERQGDVSEMEDMIGLLKKLGPLNRDIYHRWLRTCVAAGGSVSEVIDQMKMDGFSADEETQEILETRPSL</sequence>
<proteinExistence type="predicted"/>
<comment type="caution">
    <text evidence="1">The sequence shown here is derived from an EMBL/GenBank/DDBJ whole genome shotgun (WGS) entry which is preliminary data.</text>
</comment>
<dbReference type="EMBL" id="CM051394">
    <property type="protein sequence ID" value="KAJ4729823.1"/>
    <property type="molecule type" value="Genomic_DNA"/>
</dbReference>